<keyword evidence="3" id="KW-0694">RNA-binding</keyword>
<accession>A0AA36DXD7</accession>
<keyword evidence="2" id="KW-0347">Helicase</keyword>
<organism evidence="8 9">
    <name type="scientific">Lactuca saligna</name>
    <name type="common">Willowleaf lettuce</name>
    <dbReference type="NCBI Taxonomy" id="75948"/>
    <lineage>
        <taxon>Eukaryota</taxon>
        <taxon>Viridiplantae</taxon>
        <taxon>Streptophyta</taxon>
        <taxon>Embryophyta</taxon>
        <taxon>Tracheophyta</taxon>
        <taxon>Spermatophyta</taxon>
        <taxon>Magnoliopsida</taxon>
        <taxon>eudicotyledons</taxon>
        <taxon>Gunneridae</taxon>
        <taxon>Pentapetalae</taxon>
        <taxon>asterids</taxon>
        <taxon>campanulids</taxon>
        <taxon>Asterales</taxon>
        <taxon>Asteraceae</taxon>
        <taxon>Cichorioideae</taxon>
        <taxon>Cichorieae</taxon>
        <taxon>Lactucinae</taxon>
        <taxon>Lactuca</taxon>
    </lineage>
</organism>
<dbReference type="Pfam" id="PF09247">
    <property type="entry name" value="TBP-binding"/>
    <property type="match status" value="1"/>
</dbReference>
<dbReference type="SUPFAM" id="SSF52540">
    <property type="entry name" value="P-loop containing nucleoside triphosphate hydrolases"/>
    <property type="match status" value="1"/>
</dbReference>
<dbReference type="GO" id="GO:0004386">
    <property type="term" value="F:helicase activity"/>
    <property type="evidence" value="ECO:0007669"/>
    <property type="project" value="UniProtKB-KW"/>
</dbReference>
<evidence type="ECO:0000313" key="9">
    <source>
        <dbReference type="Proteomes" id="UP001177003"/>
    </source>
</evidence>
<dbReference type="InterPro" id="IPR027417">
    <property type="entry name" value="P-loop_NTPase"/>
</dbReference>
<evidence type="ECO:0000256" key="1">
    <source>
        <dbReference type="ARBA" id="ARBA00022801"/>
    </source>
</evidence>
<dbReference type="Gene3D" id="3.40.50.300">
    <property type="entry name" value="P-loop containing nucleotide triphosphate hydrolases"/>
    <property type="match status" value="1"/>
</dbReference>
<evidence type="ECO:0000256" key="5">
    <source>
        <dbReference type="ARBA" id="ARBA00023163"/>
    </source>
</evidence>
<dbReference type="SUPFAM" id="SSF47055">
    <property type="entry name" value="TAF(II)230 TBP-binding fragment"/>
    <property type="match status" value="1"/>
</dbReference>
<dbReference type="InterPro" id="IPR009067">
    <property type="entry name" value="TAF_II_230-bd"/>
</dbReference>
<gene>
    <name evidence="8" type="ORF">LSALG_LOCUS14634</name>
</gene>
<feature type="region of interest" description="Disordered" evidence="6">
    <location>
        <begin position="81"/>
        <end position="100"/>
    </location>
</feature>
<feature type="region of interest" description="Disordered" evidence="6">
    <location>
        <begin position="218"/>
        <end position="242"/>
    </location>
</feature>
<dbReference type="GO" id="GO:0016787">
    <property type="term" value="F:hydrolase activity"/>
    <property type="evidence" value="ECO:0007669"/>
    <property type="project" value="UniProtKB-KW"/>
</dbReference>
<dbReference type="PROSITE" id="PS51192">
    <property type="entry name" value="HELICASE_ATP_BIND_1"/>
    <property type="match status" value="1"/>
</dbReference>
<protein>
    <recommendedName>
        <fullName evidence="7">Helicase ATP-binding domain-containing protein</fullName>
    </recommendedName>
</protein>
<keyword evidence="1" id="KW-0378">Hydrolase</keyword>
<keyword evidence="2" id="KW-0547">Nucleotide-binding</keyword>
<keyword evidence="9" id="KW-1185">Reference proteome</keyword>
<proteinExistence type="predicted"/>
<feature type="region of interest" description="Disordered" evidence="6">
    <location>
        <begin position="1"/>
        <end position="41"/>
    </location>
</feature>
<dbReference type="SMART" id="SM00487">
    <property type="entry name" value="DEXDc"/>
    <property type="match status" value="1"/>
</dbReference>
<evidence type="ECO:0000259" key="7">
    <source>
        <dbReference type="PROSITE" id="PS51192"/>
    </source>
</evidence>
<dbReference type="PANTHER" id="PTHR47958">
    <property type="entry name" value="ATP-DEPENDENT RNA HELICASE DBP3"/>
    <property type="match status" value="1"/>
</dbReference>
<dbReference type="InterPro" id="IPR014001">
    <property type="entry name" value="Helicase_ATP-bd"/>
</dbReference>
<dbReference type="GO" id="GO:0005524">
    <property type="term" value="F:ATP binding"/>
    <property type="evidence" value="ECO:0007669"/>
    <property type="project" value="InterPro"/>
</dbReference>
<dbReference type="EMBL" id="OX465079">
    <property type="protein sequence ID" value="CAI9274558.1"/>
    <property type="molecule type" value="Genomic_DNA"/>
</dbReference>
<evidence type="ECO:0000256" key="4">
    <source>
        <dbReference type="ARBA" id="ARBA00023015"/>
    </source>
</evidence>
<keyword evidence="4" id="KW-0805">Transcription regulation</keyword>
<feature type="compositionally biased region" description="Acidic residues" evidence="6">
    <location>
        <begin position="230"/>
        <end position="242"/>
    </location>
</feature>
<dbReference type="AlphaFoldDB" id="A0AA36DXD7"/>
<evidence type="ECO:0000256" key="6">
    <source>
        <dbReference type="SAM" id="MobiDB-lite"/>
    </source>
</evidence>
<dbReference type="Pfam" id="PF00270">
    <property type="entry name" value="DEAD"/>
    <property type="match status" value="1"/>
</dbReference>
<evidence type="ECO:0000256" key="2">
    <source>
        <dbReference type="ARBA" id="ARBA00022806"/>
    </source>
</evidence>
<evidence type="ECO:0000256" key="3">
    <source>
        <dbReference type="ARBA" id="ARBA00022884"/>
    </source>
</evidence>
<dbReference type="GO" id="GO:0003723">
    <property type="term" value="F:RNA binding"/>
    <property type="evidence" value="ECO:0007669"/>
    <property type="project" value="UniProtKB-KW"/>
</dbReference>
<dbReference type="InterPro" id="IPR011545">
    <property type="entry name" value="DEAD/DEAH_box_helicase_dom"/>
</dbReference>
<sequence length="305" mass="34430">MDSGPQFAVDGGGGRSSGKVYKRRRSATRKTPYDRPTAPPQLESPNWLNGLVFPVKFVVGGASKHFLSIWNPKSWALHSSSSDNNSGGVELNQNKGGSSRKSIVTRNAQVVMILVPNQDVPNRSQIVPVRVEIIIATPRRLIRMLESHHTNLRRVNYLVLDEVDRMLDMSFEPQMKKIVSQIRQDRQTLYWSATWPKEVEQLAKQFLYNTYKIMNSDAGNTSQDGRGADDRDEDDDDDEYEDARDGNRLLEFMFGNIDGAGDLDIDYLDEDAKEHLAALADKLGSSLTDIHVYNYFLLPSTCVYD</sequence>
<dbReference type="Gene3D" id="1.10.1100.10">
    <property type="entry name" value="TAFII-230 TBP-binding domain"/>
    <property type="match status" value="1"/>
</dbReference>
<reference evidence="8" key="1">
    <citation type="submission" date="2023-04" db="EMBL/GenBank/DDBJ databases">
        <authorList>
            <person name="Vijverberg K."/>
            <person name="Xiong W."/>
            <person name="Schranz E."/>
        </authorList>
    </citation>
    <scope>NUCLEOTIDE SEQUENCE</scope>
</reference>
<name>A0AA36DXD7_LACSI</name>
<feature type="domain" description="Helicase ATP-binding" evidence="7">
    <location>
        <begin position="130"/>
        <end position="213"/>
    </location>
</feature>
<keyword evidence="2" id="KW-0067">ATP-binding</keyword>
<dbReference type="InterPro" id="IPR036741">
    <property type="entry name" value="TAFII-230_TBP-bd_sf"/>
</dbReference>
<keyword evidence="5" id="KW-0804">Transcription</keyword>
<dbReference type="Proteomes" id="UP001177003">
    <property type="component" value="Chromosome 3"/>
</dbReference>
<evidence type="ECO:0000313" key="8">
    <source>
        <dbReference type="EMBL" id="CAI9274558.1"/>
    </source>
</evidence>